<keyword evidence="3" id="KW-0496">Mitochondrion</keyword>
<accession>A0A2S5B8J5</accession>
<evidence type="ECO:0000256" key="5">
    <source>
        <dbReference type="SAM" id="MobiDB-lite"/>
    </source>
</evidence>
<dbReference type="EMBL" id="PJQD01000042">
    <property type="protein sequence ID" value="POY73102.1"/>
    <property type="molecule type" value="Genomic_DNA"/>
</dbReference>
<proteinExistence type="inferred from homology"/>
<dbReference type="STRING" id="741276.A0A2S5B8J5"/>
<dbReference type="GO" id="GO:0005739">
    <property type="term" value="C:mitochondrion"/>
    <property type="evidence" value="ECO:0007669"/>
    <property type="project" value="UniProtKB-SubCell"/>
</dbReference>
<dbReference type="Pfam" id="PF04568">
    <property type="entry name" value="IATP"/>
    <property type="match status" value="1"/>
</dbReference>
<feature type="region of interest" description="Disordered" evidence="5">
    <location>
        <begin position="80"/>
        <end position="100"/>
    </location>
</feature>
<dbReference type="InterPro" id="IPR007648">
    <property type="entry name" value="ATPase_inhibitor_mt"/>
</dbReference>
<comment type="subcellular location">
    <subcellularLocation>
        <location evidence="1">Mitochondrion</location>
    </subcellularLocation>
</comment>
<dbReference type="AlphaFoldDB" id="A0A2S5B8J5"/>
<evidence type="ECO:0000256" key="1">
    <source>
        <dbReference type="ARBA" id="ARBA00004173"/>
    </source>
</evidence>
<organism evidence="6 7">
    <name type="scientific">Rhodotorula taiwanensis</name>
    <dbReference type="NCBI Taxonomy" id="741276"/>
    <lineage>
        <taxon>Eukaryota</taxon>
        <taxon>Fungi</taxon>
        <taxon>Dikarya</taxon>
        <taxon>Basidiomycota</taxon>
        <taxon>Pucciniomycotina</taxon>
        <taxon>Microbotryomycetes</taxon>
        <taxon>Sporidiobolales</taxon>
        <taxon>Sporidiobolaceae</taxon>
        <taxon>Rhodotorula</taxon>
    </lineage>
</organism>
<evidence type="ECO:0000256" key="4">
    <source>
        <dbReference type="RuleBase" id="RU368087"/>
    </source>
</evidence>
<comment type="caution">
    <text evidence="6">The sequence shown here is derived from an EMBL/GenBank/DDBJ whole genome shotgun (WGS) entry which is preliminary data.</text>
</comment>
<evidence type="ECO:0000256" key="3">
    <source>
        <dbReference type="ARBA" id="ARBA00023128"/>
    </source>
</evidence>
<evidence type="ECO:0000256" key="2">
    <source>
        <dbReference type="ARBA" id="ARBA00010901"/>
    </source>
</evidence>
<comment type="function">
    <text evidence="4">Inhibits the enzyme activity of ATPase.</text>
</comment>
<comment type="similarity">
    <text evidence="2 4">Belongs to the ATPase inhibitor family.</text>
</comment>
<feature type="region of interest" description="Disordered" evidence="5">
    <location>
        <begin position="20"/>
        <end position="53"/>
    </location>
</feature>
<gene>
    <name evidence="6" type="ORF">BMF94_3940</name>
</gene>
<feature type="compositionally biased region" description="Basic and acidic residues" evidence="5">
    <location>
        <begin position="43"/>
        <end position="53"/>
    </location>
</feature>
<sequence>MLTSTLRLSARRVAVAQRSAAFSTSLRVSSEGAPTGHGQTSFNKREKAEEERYVRDAEMEKLKSLRKSIEASKARLQELEGQHKELEASIKTGDVSGTKA</sequence>
<dbReference type="OrthoDB" id="5532350at2759"/>
<dbReference type="Proteomes" id="UP000237144">
    <property type="component" value="Unassembled WGS sequence"/>
</dbReference>
<evidence type="ECO:0000313" key="7">
    <source>
        <dbReference type="Proteomes" id="UP000237144"/>
    </source>
</evidence>
<dbReference type="GO" id="GO:0042030">
    <property type="term" value="F:ATPase inhibitor activity"/>
    <property type="evidence" value="ECO:0007669"/>
    <property type="project" value="InterPro"/>
</dbReference>
<reference evidence="6 7" key="1">
    <citation type="journal article" date="2018" name="Front. Microbiol.">
        <title>Prospects for Fungal Bioremediation of Acidic Radioactive Waste Sites: Characterization and Genome Sequence of Rhodotorula taiwanensis MD1149.</title>
        <authorList>
            <person name="Tkavc R."/>
            <person name="Matrosova V.Y."/>
            <person name="Grichenko O.E."/>
            <person name="Gostincar C."/>
            <person name="Volpe R.P."/>
            <person name="Klimenkova P."/>
            <person name="Gaidamakova E.K."/>
            <person name="Zhou C.E."/>
            <person name="Stewart B.J."/>
            <person name="Lyman M.G."/>
            <person name="Malfatti S.A."/>
            <person name="Rubinfeld B."/>
            <person name="Courtot M."/>
            <person name="Singh J."/>
            <person name="Dalgard C.L."/>
            <person name="Hamilton T."/>
            <person name="Frey K.G."/>
            <person name="Gunde-Cimerman N."/>
            <person name="Dugan L."/>
            <person name="Daly M.J."/>
        </authorList>
    </citation>
    <scope>NUCLEOTIDE SEQUENCE [LARGE SCALE GENOMIC DNA]</scope>
    <source>
        <strain evidence="6 7">MD1149</strain>
    </source>
</reference>
<protein>
    <recommendedName>
        <fullName evidence="4">ATPase inhibitor, mitochondrial</fullName>
    </recommendedName>
</protein>
<name>A0A2S5B8J5_9BASI</name>
<keyword evidence="7" id="KW-1185">Reference proteome</keyword>
<evidence type="ECO:0000313" key="6">
    <source>
        <dbReference type="EMBL" id="POY73102.1"/>
    </source>
</evidence>
<dbReference type="SUPFAM" id="SSF64602">
    <property type="entry name" value="F1 ATPase inhibitor, IF1, C-terminal domain"/>
    <property type="match status" value="1"/>
</dbReference>
<dbReference type="Gene3D" id="1.20.5.500">
    <property type="entry name" value="Single helix bin"/>
    <property type="match status" value="1"/>
</dbReference>